<dbReference type="PANTHER" id="PTHR13060:SF0">
    <property type="entry name" value="PROTEIN ECDYSONELESS HOMOLOG"/>
    <property type="match status" value="1"/>
</dbReference>
<organism evidence="1 2">
    <name type="scientific">Diaphorina citri</name>
    <name type="common">Asian citrus psyllid</name>
    <dbReference type="NCBI Taxonomy" id="121845"/>
    <lineage>
        <taxon>Eukaryota</taxon>
        <taxon>Metazoa</taxon>
        <taxon>Ecdysozoa</taxon>
        <taxon>Arthropoda</taxon>
        <taxon>Hexapoda</taxon>
        <taxon>Insecta</taxon>
        <taxon>Pterygota</taxon>
        <taxon>Neoptera</taxon>
        <taxon>Paraneoptera</taxon>
        <taxon>Hemiptera</taxon>
        <taxon>Sternorrhyncha</taxon>
        <taxon>Psylloidea</taxon>
        <taxon>Psyllidae</taxon>
        <taxon>Diaphorininae</taxon>
        <taxon>Diaphorina</taxon>
    </lineage>
</organism>
<evidence type="ECO:0000313" key="1">
    <source>
        <dbReference type="Proteomes" id="UP000079169"/>
    </source>
</evidence>
<dbReference type="KEGG" id="dci:108252834"/>
<dbReference type="GO" id="GO:0005634">
    <property type="term" value="C:nucleus"/>
    <property type="evidence" value="ECO:0007669"/>
    <property type="project" value="TreeGrafter"/>
</dbReference>
<keyword evidence="1" id="KW-1185">Reference proteome</keyword>
<dbReference type="PaxDb" id="121845-A0A1S4EFS4"/>
<proteinExistence type="predicted"/>
<gene>
    <name evidence="2" type="primary">LOC108252834</name>
</gene>
<dbReference type="GeneID" id="108252834"/>
<dbReference type="AlphaFoldDB" id="A0A1S4EFS4"/>
<name>A0A1S4EFS4_DIACI</name>
<dbReference type="STRING" id="121845.A0A1S4EFS4"/>
<reference evidence="2" key="1">
    <citation type="submission" date="2025-08" db="UniProtKB">
        <authorList>
            <consortium name="RefSeq"/>
        </authorList>
    </citation>
    <scope>IDENTIFICATION</scope>
</reference>
<dbReference type="InterPro" id="IPR010770">
    <property type="entry name" value="Ecd"/>
</dbReference>
<accession>A0A1S4EFS4</accession>
<feature type="non-terminal residue" evidence="2">
    <location>
        <position position="449"/>
    </location>
</feature>
<evidence type="ECO:0000313" key="2">
    <source>
        <dbReference type="RefSeq" id="XP_017301091.1"/>
    </source>
</evidence>
<dbReference type="Pfam" id="PF07093">
    <property type="entry name" value="SGT1"/>
    <property type="match status" value="2"/>
</dbReference>
<dbReference type="Proteomes" id="UP000079169">
    <property type="component" value="Unplaced"/>
</dbReference>
<protein>
    <submittedName>
        <fullName evidence="2">Protein ecdysoneless homolog</fullName>
    </submittedName>
</protein>
<dbReference type="RefSeq" id="XP_017301091.1">
    <property type="nucleotide sequence ID" value="XM_017445602.1"/>
</dbReference>
<dbReference type="OMA" id="WMSISSQ"/>
<sequence length="449" mass="51225">MVPVVQKYAENYLWHVDKLTFDSSCVNHHSDTFSYKKDSLPPYIYTSLCFGENVEDEWFIVYILLQISKDIPGIIIRVWDADGEFLLIEAADHLPNWCNPDSCCEKVFLYKGDVHIVQYSPQQDDDIKDENCLNVQDLLNFIRNNEDKTKATTQVQNNIQRKVKVYPDIIQEQVHYAHAYIPVTIAKILKVQPHLISHVTRAFCQRDALDMKTVKNFPHFSSETKVMQRIKFTKCLYAMLVSNQYVHPCIPVSSNPDHKKHSIGVKLMCGFEILLSQVQDRKGRCEKQWNQSLVQFTPGFCSSSFLSVNLTVFLVFGKREGTSKPVIQVPGYFKDLLEGSKEYKELESMARDFYMKNQAGDVVERSIGNDILDLMQDSTLVLPDEPLLPADSDSWMSISSQDLDQILQEKFGMTSNSCGDAGRQDLVSSAINKFLHHSSGVEGAEFPHG</sequence>
<dbReference type="PANTHER" id="PTHR13060">
    <property type="entry name" value="SGT1 PROTEIN HSGT1 SUPPRESSOR OF GCR2"/>
    <property type="match status" value="1"/>
</dbReference>